<dbReference type="AlphaFoldDB" id="A0A3N4HIZ9"/>
<keyword evidence="2" id="KW-1185">Reference proteome</keyword>
<sequence>MPGFHYAQRSSIELDKRLDPSPRVLMYFHLQSIWIARLASASEMERVHLRQYRLSIAQSICNSTPPGYSIHYLRLALGDFLDSIRHPYTSFRRPQAVHTETALYSARYVPFSDLLSTPTSSPLEGPEPSAKFHVTQTWQVVDATSDLPESALILQFEDHHPTRSLLGDSLHNYTLRRRPSQRKNDQSQLARERCYGQHTLNSPHNSPDAVLASSLPVYRDEDVRKLPGSRQVLSELLWADLTTTARVRVEHGIATSKKKALRRQAKELLESYRATGAALEHSLTRLWQLSNVSPQSPRSDASYGWDLRIRLLHLLFRKLFTALEIWWEARRKVDACVRVRVQLGGWDGAVRVLGGYIVAY</sequence>
<proteinExistence type="predicted"/>
<dbReference type="EMBL" id="ML119807">
    <property type="protein sequence ID" value="RPA73905.1"/>
    <property type="molecule type" value="Genomic_DNA"/>
</dbReference>
<reference evidence="1 2" key="1">
    <citation type="journal article" date="2018" name="Nat. Ecol. Evol.">
        <title>Pezizomycetes genomes reveal the molecular basis of ectomycorrhizal truffle lifestyle.</title>
        <authorList>
            <person name="Murat C."/>
            <person name="Payen T."/>
            <person name="Noel B."/>
            <person name="Kuo A."/>
            <person name="Morin E."/>
            <person name="Chen J."/>
            <person name="Kohler A."/>
            <person name="Krizsan K."/>
            <person name="Balestrini R."/>
            <person name="Da Silva C."/>
            <person name="Montanini B."/>
            <person name="Hainaut M."/>
            <person name="Levati E."/>
            <person name="Barry K.W."/>
            <person name="Belfiori B."/>
            <person name="Cichocki N."/>
            <person name="Clum A."/>
            <person name="Dockter R.B."/>
            <person name="Fauchery L."/>
            <person name="Guy J."/>
            <person name="Iotti M."/>
            <person name="Le Tacon F."/>
            <person name="Lindquist E.A."/>
            <person name="Lipzen A."/>
            <person name="Malagnac F."/>
            <person name="Mello A."/>
            <person name="Molinier V."/>
            <person name="Miyauchi S."/>
            <person name="Poulain J."/>
            <person name="Riccioni C."/>
            <person name="Rubini A."/>
            <person name="Sitrit Y."/>
            <person name="Splivallo R."/>
            <person name="Traeger S."/>
            <person name="Wang M."/>
            <person name="Zifcakova L."/>
            <person name="Wipf D."/>
            <person name="Zambonelli A."/>
            <person name="Paolocci F."/>
            <person name="Nowrousian M."/>
            <person name="Ottonello S."/>
            <person name="Baldrian P."/>
            <person name="Spatafora J.W."/>
            <person name="Henrissat B."/>
            <person name="Nagy L.G."/>
            <person name="Aury J.M."/>
            <person name="Wincker P."/>
            <person name="Grigoriev I.V."/>
            <person name="Bonfante P."/>
            <person name="Martin F.M."/>
        </authorList>
    </citation>
    <scope>NUCLEOTIDE SEQUENCE [LARGE SCALE GENOMIC DNA]</scope>
    <source>
        <strain evidence="1 2">RN42</strain>
    </source>
</reference>
<protein>
    <submittedName>
        <fullName evidence="1">Uncharacterized protein</fullName>
    </submittedName>
</protein>
<organism evidence="1 2">
    <name type="scientific">Ascobolus immersus RN42</name>
    <dbReference type="NCBI Taxonomy" id="1160509"/>
    <lineage>
        <taxon>Eukaryota</taxon>
        <taxon>Fungi</taxon>
        <taxon>Dikarya</taxon>
        <taxon>Ascomycota</taxon>
        <taxon>Pezizomycotina</taxon>
        <taxon>Pezizomycetes</taxon>
        <taxon>Pezizales</taxon>
        <taxon>Ascobolaceae</taxon>
        <taxon>Ascobolus</taxon>
    </lineage>
</organism>
<name>A0A3N4HIZ9_ASCIM</name>
<evidence type="ECO:0000313" key="2">
    <source>
        <dbReference type="Proteomes" id="UP000275078"/>
    </source>
</evidence>
<evidence type="ECO:0000313" key="1">
    <source>
        <dbReference type="EMBL" id="RPA73905.1"/>
    </source>
</evidence>
<dbReference type="Proteomes" id="UP000275078">
    <property type="component" value="Unassembled WGS sequence"/>
</dbReference>
<accession>A0A3N4HIZ9</accession>
<gene>
    <name evidence="1" type="ORF">BJ508DRAFT_366505</name>
</gene>